<dbReference type="EMBL" id="JACIBY010000015">
    <property type="protein sequence ID" value="MBB3841321.1"/>
    <property type="molecule type" value="Genomic_DNA"/>
</dbReference>
<dbReference type="SUPFAM" id="SSF53738">
    <property type="entry name" value="Phosphoglucomutase, first 3 domains"/>
    <property type="match status" value="3"/>
</dbReference>
<dbReference type="Pfam" id="PF02878">
    <property type="entry name" value="PGM_PMM_I"/>
    <property type="match status" value="1"/>
</dbReference>
<dbReference type="InterPro" id="IPR016055">
    <property type="entry name" value="A-D-PHexomutase_a/b/a-I/II/III"/>
</dbReference>
<dbReference type="InterPro" id="IPR005845">
    <property type="entry name" value="A-D-PHexomutase_a/b/a-II"/>
</dbReference>
<dbReference type="GO" id="GO:0008966">
    <property type="term" value="F:phosphoglucosamine mutase activity"/>
    <property type="evidence" value="ECO:0007669"/>
    <property type="project" value="InterPro"/>
</dbReference>
<protein>
    <submittedName>
        <fullName evidence="12">Phosphomannomutase</fullName>
        <ecNumber evidence="12">5.4.2.8</ecNumber>
    </submittedName>
</protein>
<name>A0A7W6ETE9_9BACT</name>
<evidence type="ECO:0000259" key="11">
    <source>
        <dbReference type="Pfam" id="PF02880"/>
    </source>
</evidence>
<dbReference type="InterPro" id="IPR024086">
    <property type="entry name" value="GlmM_arc-type"/>
</dbReference>
<dbReference type="PANTHER" id="PTHR42946:SF1">
    <property type="entry name" value="PHOSPHOGLUCOMUTASE (ALPHA-D-GLUCOSE-1,6-BISPHOSPHATE-DEPENDENT)"/>
    <property type="match status" value="1"/>
</dbReference>
<gene>
    <name evidence="12" type="ORF">FHS57_005343</name>
</gene>
<dbReference type="Gene3D" id="3.40.120.10">
    <property type="entry name" value="Alpha-D-Glucose-1,6-Bisphosphate, subunit A, domain 3"/>
    <property type="match status" value="3"/>
</dbReference>
<evidence type="ECO:0000256" key="5">
    <source>
        <dbReference type="ARBA" id="ARBA00022842"/>
    </source>
</evidence>
<evidence type="ECO:0000313" key="13">
    <source>
        <dbReference type="Proteomes" id="UP000541352"/>
    </source>
</evidence>
<evidence type="ECO:0000256" key="1">
    <source>
        <dbReference type="ARBA" id="ARBA00001946"/>
    </source>
</evidence>
<dbReference type="GO" id="GO:0006048">
    <property type="term" value="P:UDP-N-acetylglucosamine biosynthetic process"/>
    <property type="evidence" value="ECO:0007669"/>
    <property type="project" value="TreeGrafter"/>
</dbReference>
<dbReference type="SUPFAM" id="SSF55957">
    <property type="entry name" value="Phosphoglucomutase, C-terminal domain"/>
    <property type="match status" value="1"/>
</dbReference>
<keyword evidence="5 7" id="KW-0460">Magnesium</keyword>
<dbReference type="InterPro" id="IPR005841">
    <property type="entry name" value="Alpha-D-phosphohexomutase_SF"/>
</dbReference>
<evidence type="ECO:0000256" key="2">
    <source>
        <dbReference type="ARBA" id="ARBA00010231"/>
    </source>
</evidence>
<dbReference type="PROSITE" id="PS00710">
    <property type="entry name" value="PGM_PMM"/>
    <property type="match status" value="1"/>
</dbReference>
<comment type="cofactor">
    <cofactor evidence="1">
        <name>Mg(2+)</name>
        <dbReference type="ChEBI" id="CHEBI:18420"/>
    </cofactor>
</comment>
<dbReference type="RefSeq" id="WP_183978902.1">
    <property type="nucleotide sequence ID" value="NZ_JACIBY010000015.1"/>
</dbReference>
<feature type="domain" description="Alpha-D-phosphohexomutase alpha/beta/alpha" evidence="11">
    <location>
        <begin position="272"/>
        <end position="376"/>
    </location>
</feature>
<dbReference type="EC" id="5.4.2.8" evidence="12"/>
<evidence type="ECO:0000313" key="12">
    <source>
        <dbReference type="EMBL" id="MBB3841321.1"/>
    </source>
</evidence>
<dbReference type="GO" id="GO:0004615">
    <property type="term" value="F:phosphomannomutase activity"/>
    <property type="evidence" value="ECO:0007669"/>
    <property type="project" value="UniProtKB-EC"/>
</dbReference>
<comment type="similarity">
    <text evidence="2 7">Belongs to the phosphohexose mutase family.</text>
</comment>
<dbReference type="NCBIfam" id="TIGR03990">
    <property type="entry name" value="Arch_GlmM"/>
    <property type="match status" value="1"/>
</dbReference>
<organism evidence="12 13">
    <name type="scientific">Runella defluvii</name>
    <dbReference type="NCBI Taxonomy" id="370973"/>
    <lineage>
        <taxon>Bacteria</taxon>
        <taxon>Pseudomonadati</taxon>
        <taxon>Bacteroidota</taxon>
        <taxon>Cytophagia</taxon>
        <taxon>Cytophagales</taxon>
        <taxon>Spirosomataceae</taxon>
        <taxon>Runella</taxon>
    </lineage>
</organism>
<dbReference type="GO" id="GO:0000287">
    <property type="term" value="F:magnesium ion binding"/>
    <property type="evidence" value="ECO:0007669"/>
    <property type="project" value="InterPro"/>
</dbReference>
<dbReference type="InterPro" id="IPR005843">
    <property type="entry name" value="A-D-PHexomutase_C"/>
</dbReference>
<dbReference type="GO" id="GO:0005975">
    <property type="term" value="P:carbohydrate metabolic process"/>
    <property type="evidence" value="ECO:0007669"/>
    <property type="project" value="InterPro"/>
</dbReference>
<dbReference type="Pfam" id="PF00408">
    <property type="entry name" value="PGM_PMM_IV"/>
    <property type="match status" value="1"/>
</dbReference>
<reference evidence="12 13" key="1">
    <citation type="submission" date="2020-08" db="EMBL/GenBank/DDBJ databases">
        <title>Genomic Encyclopedia of Type Strains, Phase IV (KMG-IV): sequencing the most valuable type-strain genomes for metagenomic binning, comparative biology and taxonomic classification.</title>
        <authorList>
            <person name="Goeker M."/>
        </authorList>
    </citation>
    <scope>NUCLEOTIDE SEQUENCE [LARGE SCALE GENOMIC DNA]</scope>
    <source>
        <strain evidence="12 13">DSM 17976</strain>
    </source>
</reference>
<keyword evidence="3" id="KW-0597">Phosphoprotein</keyword>
<dbReference type="PANTHER" id="PTHR42946">
    <property type="entry name" value="PHOSPHOHEXOSE MUTASE"/>
    <property type="match status" value="1"/>
</dbReference>
<dbReference type="Pfam" id="PF02879">
    <property type="entry name" value="PGM_PMM_II"/>
    <property type="match status" value="1"/>
</dbReference>
<dbReference type="InterPro" id="IPR016066">
    <property type="entry name" value="A-D-PHexomutase_CS"/>
</dbReference>
<dbReference type="InterPro" id="IPR050060">
    <property type="entry name" value="Phosphoglucosamine_mutase"/>
</dbReference>
<evidence type="ECO:0000259" key="10">
    <source>
        <dbReference type="Pfam" id="PF02879"/>
    </source>
</evidence>
<evidence type="ECO:0000259" key="8">
    <source>
        <dbReference type="Pfam" id="PF00408"/>
    </source>
</evidence>
<dbReference type="PRINTS" id="PR00509">
    <property type="entry name" value="PGMPMM"/>
</dbReference>
<feature type="domain" description="Alpha-D-phosphohexomutase alpha/beta/alpha" evidence="9">
    <location>
        <begin position="8"/>
        <end position="141"/>
    </location>
</feature>
<keyword evidence="4 7" id="KW-0479">Metal-binding</keyword>
<dbReference type="Gene3D" id="3.30.310.50">
    <property type="entry name" value="Alpha-D-phosphohexomutase, C-terminal domain"/>
    <property type="match status" value="1"/>
</dbReference>
<evidence type="ECO:0000256" key="7">
    <source>
        <dbReference type="RuleBase" id="RU004326"/>
    </source>
</evidence>
<dbReference type="GO" id="GO:0009252">
    <property type="term" value="P:peptidoglycan biosynthetic process"/>
    <property type="evidence" value="ECO:0007669"/>
    <property type="project" value="TreeGrafter"/>
</dbReference>
<keyword evidence="6 12" id="KW-0413">Isomerase</keyword>
<feature type="domain" description="Alpha-D-phosphohexomutase alpha/beta/alpha" evidence="10">
    <location>
        <begin position="172"/>
        <end position="265"/>
    </location>
</feature>
<evidence type="ECO:0000259" key="9">
    <source>
        <dbReference type="Pfam" id="PF02878"/>
    </source>
</evidence>
<dbReference type="Proteomes" id="UP000541352">
    <property type="component" value="Unassembled WGS sequence"/>
</dbReference>
<dbReference type="AlphaFoldDB" id="A0A7W6ETE9"/>
<evidence type="ECO:0000256" key="3">
    <source>
        <dbReference type="ARBA" id="ARBA00022553"/>
    </source>
</evidence>
<dbReference type="Pfam" id="PF02880">
    <property type="entry name" value="PGM_PMM_III"/>
    <property type="match status" value="1"/>
</dbReference>
<dbReference type="GO" id="GO:0005829">
    <property type="term" value="C:cytosol"/>
    <property type="evidence" value="ECO:0007669"/>
    <property type="project" value="TreeGrafter"/>
</dbReference>
<keyword evidence="13" id="KW-1185">Reference proteome</keyword>
<proteinExistence type="inferred from homology"/>
<dbReference type="InterPro" id="IPR005844">
    <property type="entry name" value="A-D-PHexomutase_a/b/a-I"/>
</dbReference>
<evidence type="ECO:0000256" key="6">
    <source>
        <dbReference type="ARBA" id="ARBA00023235"/>
    </source>
</evidence>
<comment type="caution">
    <text evidence="12">The sequence shown here is derived from an EMBL/GenBank/DDBJ whole genome shotgun (WGS) entry which is preliminary data.</text>
</comment>
<sequence>MALIKSISGIRGTIGGKTGDSLTPIDVVKFSAAFGTWLKRSRPNNLRIVIGRDARLSGEMVSKLVASTLQGIGFEVIDLGLSTTPTVEIAVPLENAAGGIILTASHNPIQWNALKLLNSVGEFISGQDGADVLALAESEDFDFAEVRKLGSYRTDNTYFQKHIELILDLPLVDKEAIAAQDFKIAVDAVNSTGGIAVPMLLEALGVKKENIKLINCEPTGNFAHNPEPLPENLIEISSELKRGHYDLGIVVDPDVDRLALICEDGSPFGEEYTLVAVADYVLKHTLGNTVSNLSSTGALRDITLKAGAQYFAAAVGEVNVVEMMKAQNAVIGGEGNGGIIYPALHSGRDALVGIALFLTHLANFGKSISILRSTYPNYFISKNKIELTPDINVDKVLEKISQKYAKNPVNTIDGVKIEFDKEWVHLRKSNTEPIIRIYSESETESTANHLAKKIINDIKEVISNHL</sequence>
<dbReference type="InterPro" id="IPR005846">
    <property type="entry name" value="A-D-PHexomutase_a/b/a-III"/>
</dbReference>
<accession>A0A7W6ETE9</accession>
<dbReference type="InterPro" id="IPR036900">
    <property type="entry name" value="A-D-PHexomutase_C_sf"/>
</dbReference>
<feature type="domain" description="Alpha-D-phosphohexomutase C-terminal" evidence="8">
    <location>
        <begin position="402"/>
        <end position="455"/>
    </location>
</feature>
<evidence type="ECO:0000256" key="4">
    <source>
        <dbReference type="ARBA" id="ARBA00022723"/>
    </source>
</evidence>